<feature type="domain" description="Amidohydrolase-related" evidence="7">
    <location>
        <begin position="40"/>
        <end position="336"/>
    </location>
</feature>
<dbReference type="GO" id="GO:0046872">
    <property type="term" value="F:metal ion binding"/>
    <property type="evidence" value="ECO:0007669"/>
    <property type="project" value="UniProtKB-KW"/>
</dbReference>
<dbReference type="PANTHER" id="PTHR11113">
    <property type="entry name" value="N-ACETYLGLUCOSAMINE-6-PHOSPHATE DEACETYLASE"/>
    <property type="match status" value="1"/>
</dbReference>
<keyword evidence="2 6" id="KW-0479">Metal-binding</keyword>
<dbReference type="NCBIfam" id="TIGR00221">
    <property type="entry name" value="nagA"/>
    <property type="match status" value="1"/>
</dbReference>
<dbReference type="Pfam" id="PF01979">
    <property type="entry name" value="Amidohydro_1"/>
    <property type="match status" value="1"/>
</dbReference>
<feature type="binding site" evidence="6">
    <location>
        <position position="117"/>
    </location>
    <ligand>
        <name>Zn(2+)</name>
        <dbReference type="ChEBI" id="CHEBI:29105"/>
    </ligand>
</feature>
<evidence type="ECO:0000313" key="8">
    <source>
        <dbReference type="EMBL" id="RCK81006.1"/>
    </source>
</evidence>
<comment type="caution">
    <text evidence="8">The sequence shown here is derived from an EMBL/GenBank/DDBJ whole genome shotgun (WGS) entry which is preliminary data.</text>
</comment>
<evidence type="ECO:0000259" key="7">
    <source>
        <dbReference type="Pfam" id="PF01979"/>
    </source>
</evidence>
<evidence type="ECO:0000256" key="6">
    <source>
        <dbReference type="PIRSR" id="PIRSR038994-3"/>
    </source>
</evidence>
<feature type="binding site" evidence="6">
    <location>
        <position position="205"/>
    </location>
    <ligand>
        <name>Zn(2+)</name>
        <dbReference type="ChEBI" id="CHEBI:29105"/>
    </ligand>
</feature>
<dbReference type="GO" id="GO:0008448">
    <property type="term" value="F:N-acetylglucosamine-6-phosphate deacetylase activity"/>
    <property type="evidence" value="ECO:0007669"/>
    <property type="project" value="InterPro"/>
</dbReference>
<dbReference type="PANTHER" id="PTHR11113:SF14">
    <property type="entry name" value="N-ACETYLGLUCOSAMINE-6-PHOSPHATE DEACETYLASE"/>
    <property type="match status" value="1"/>
</dbReference>
<dbReference type="SUPFAM" id="SSF51556">
    <property type="entry name" value="Metallo-dependent hydrolases"/>
    <property type="match status" value="1"/>
</dbReference>
<feature type="active site" description="Proton donor/acceptor" evidence="5">
    <location>
        <position position="263"/>
    </location>
</feature>
<accession>A0A367ZSJ5</accession>
<organism evidence="8 9">
    <name type="scientific">Candidatus Ozemobacter sibiricus</name>
    <dbReference type="NCBI Taxonomy" id="2268124"/>
    <lineage>
        <taxon>Bacteria</taxon>
        <taxon>Candidatus Ozemobacteria</taxon>
        <taxon>Candidatus Ozemobacterales</taxon>
        <taxon>Candidatus Ozemobacteraceae</taxon>
        <taxon>Candidatus Ozemobacter</taxon>
    </lineage>
</organism>
<evidence type="ECO:0000256" key="5">
    <source>
        <dbReference type="PIRSR" id="PIRSR038994-1"/>
    </source>
</evidence>
<dbReference type="GO" id="GO:0006046">
    <property type="term" value="P:N-acetylglucosamine catabolic process"/>
    <property type="evidence" value="ECO:0007669"/>
    <property type="project" value="TreeGrafter"/>
</dbReference>
<dbReference type="InterPro" id="IPR032466">
    <property type="entry name" value="Metal_Hydrolase"/>
</dbReference>
<dbReference type="Gene3D" id="3.20.20.140">
    <property type="entry name" value="Metal-dependent hydrolases"/>
    <property type="match status" value="1"/>
</dbReference>
<dbReference type="EMBL" id="QOQW01000003">
    <property type="protein sequence ID" value="RCK81006.1"/>
    <property type="molecule type" value="Genomic_DNA"/>
</dbReference>
<evidence type="ECO:0000256" key="4">
    <source>
        <dbReference type="PIRNR" id="PIRNR038994"/>
    </source>
</evidence>
<evidence type="ECO:0000313" key="9">
    <source>
        <dbReference type="Proteomes" id="UP000252355"/>
    </source>
</evidence>
<dbReference type="Proteomes" id="UP000252355">
    <property type="component" value="Unassembled WGS sequence"/>
</dbReference>
<gene>
    <name evidence="8" type="ORF">OZSIB_2383</name>
</gene>
<dbReference type="InterPro" id="IPR003764">
    <property type="entry name" value="GlcNAc_6-P_deAcase"/>
</dbReference>
<dbReference type="InterPro" id="IPR006680">
    <property type="entry name" value="Amidohydro-rel"/>
</dbReference>
<name>A0A367ZSJ5_9BACT</name>
<comment type="similarity">
    <text evidence="1 4">Belongs to the metallo-dependent hydrolases superfamily. NagA family.</text>
</comment>
<evidence type="ECO:0000256" key="1">
    <source>
        <dbReference type="ARBA" id="ARBA00010716"/>
    </source>
</evidence>
<sequence>MMIRRICSGPEPPEPILCRPVRDLETDPPVDTSHLQGFRLPGIVDLHVHGGFGWDFSFGDPDRLDTMLDGFLQAGLTGVVATLITTSEEQRCRALVDIATVAARRRRPPAIMGIYLEGPFLAPARRGSHAADLLRPPDLAALRRWQELARGMIRFVTIAPEWPGAIDLIRPIQDELKIRVAIGHTDADHATAVAAFEAGATHVTHLYNAMRPFTHRDPTAVSAVLRHRNVLVELIADGIHVCPEIIQMTFSLLGPERISLISDGVLPAGLPDGVYQAYGATLELTDGRCTFQGGHLFGGGRLLLECIPLLVERVRLPLRTIASCLSFHPCHALGLDLPPGDVLLDRQFRWLATRFGDQWYWAE</sequence>
<feature type="binding site" evidence="6">
    <location>
        <position position="184"/>
    </location>
    <ligand>
        <name>Zn(2+)</name>
        <dbReference type="ChEBI" id="CHEBI:29105"/>
    </ligand>
</feature>
<reference evidence="8 9" key="1">
    <citation type="submission" date="2018-05" db="EMBL/GenBank/DDBJ databases">
        <title>A metagenomic window into the 2 km-deep terrestrial subsurface aquifer revealed taxonomically and functionally diverse microbial community comprising novel uncultured bacterial lineages.</title>
        <authorList>
            <person name="Kadnikov V.V."/>
            <person name="Mardanov A.V."/>
            <person name="Beletsky A.V."/>
            <person name="Banks D."/>
            <person name="Pimenov N.V."/>
            <person name="Frank Y.A."/>
            <person name="Karnachuk O.V."/>
            <person name="Ravin N.V."/>
        </authorList>
    </citation>
    <scope>NUCLEOTIDE SEQUENCE [LARGE SCALE GENOMIC DNA]</scope>
    <source>
        <strain evidence="8">BY5</strain>
    </source>
</reference>
<keyword evidence="4" id="KW-0119">Carbohydrate metabolism</keyword>
<protein>
    <submittedName>
        <fullName evidence="8">N-acetylglucosamine-6-phosphate deacetylase</fullName>
    </submittedName>
</protein>
<evidence type="ECO:0000256" key="3">
    <source>
        <dbReference type="ARBA" id="ARBA00022801"/>
    </source>
</evidence>
<dbReference type="AlphaFoldDB" id="A0A367ZSJ5"/>
<comment type="cofactor">
    <cofactor evidence="6">
        <name>a divalent metal cation</name>
        <dbReference type="ChEBI" id="CHEBI:60240"/>
    </cofactor>
    <text evidence="6">Binds 1 divalent metal cation per subunit.</text>
</comment>
<evidence type="ECO:0000256" key="2">
    <source>
        <dbReference type="ARBA" id="ARBA00022723"/>
    </source>
</evidence>
<proteinExistence type="inferred from homology"/>
<dbReference type="PIRSF" id="PIRSF038994">
    <property type="entry name" value="NagA"/>
    <property type="match status" value="1"/>
</dbReference>
<keyword evidence="3 4" id="KW-0378">Hydrolase</keyword>